<organism evidence="1 2">
    <name type="scientific">Trichuris trichiura</name>
    <name type="common">Whipworm</name>
    <name type="synonym">Trichocephalus trichiurus</name>
    <dbReference type="NCBI Taxonomy" id="36087"/>
    <lineage>
        <taxon>Eukaryota</taxon>
        <taxon>Metazoa</taxon>
        <taxon>Ecdysozoa</taxon>
        <taxon>Nematoda</taxon>
        <taxon>Enoplea</taxon>
        <taxon>Dorylaimia</taxon>
        <taxon>Trichinellida</taxon>
        <taxon>Trichuridae</taxon>
        <taxon>Trichuris</taxon>
    </lineage>
</organism>
<protein>
    <submittedName>
        <fullName evidence="1">DNA-directed RNA polymerase</fullName>
    </submittedName>
</protein>
<name>A0A077Z5R8_TRITR</name>
<reference evidence="1" key="2">
    <citation type="submission" date="2014-03" db="EMBL/GenBank/DDBJ databases">
        <title>The whipworm genome and dual-species transcriptomics of an intimate host-pathogen interaction.</title>
        <authorList>
            <person name="Foth B.J."/>
            <person name="Tsai I.J."/>
            <person name="Reid A.J."/>
            <person name="Bancroft A.J."/>
            <person name="Nichol S."/>
            <person name="Tracey A."/>
            <person name="Holroyd N."/>
            <person name="Cotton J.A."/>
            <person name="Stanley E.J."/>
            <person name="Zarowiecki M."/>
            <person name="Liu J.Z."/>
            <person name="Huckvale T."/>
            <person name="Cooper P.J."/>
            <person name="Grencis R.K."/>
            <person name="Berriman M."/>
        </authorList>
    </citation>
    <scope>NUCLEOTIDE SEQUENCE [LARGE SCALE GENOMIC DNA]</scope>
</reference>
<dbReference type="STRING" id="36087.A0A077Z5R8"/>
<dbReference type="EMBL" id="HG805877">
    <property type="protein sequence ID" value="CDW54030.1"/>
    <property type="molecule type" value="Genomic_DNA"/>
</dbReference>
<reference evidence="1" key="1">
    <citation type="submission" date="2014-01" db="EMBL/GenBank/DDBJ databases">
        <authorList>
            <person name="Aslett M."/>
        </authorList>
    </citation>
    <scope>NUCLEOTIDE SEQUENCE</scope>
</reference>
<evidence type="ECO:0000313" key="2">
    <source>
        <dbReference type="Proteomes" id="UP000030665"/>
    </source>
</evidence>
<keyword evidence="1" id="KW-0804">Transcription</keyword>
<keyword evidence="1" id="KW-0240">DNA-directed RNA polymerase</keyword>
<accession>A0A077Z5R8</accession>
<keyword evidence="2" id="KW-1185">Reference proteome</keyword>
<evidence type="ECO:0000313" key="1">
    <source>
        <dbReference type="EMBL" id="CDW54030.1"/>
    </source>
</evidence>
<gene>
    <name evidence="1" type="ORF">TTRE_0000229901</name>
</gene>
<dbReference type="Proteomes" id="UP000030665">
    <property type="component" value="Unassembled WGS sequence"/>
</dbReference>
<dbReference type="GO" id="GO:0000428">
    <property type="term" value="C:DNA-directed RNA polymerase complex"/>
    <property type="evidence" value="ECO:0007669"/>
    <property type="project" value="UniProtKB-KW"/>
</dbReference>
<dbReference type="AlphaFoldDB" id="A0A077Z5R8"/>
<sequence>MCISTSLLQEMTFQTTTAFMKDAILNKLCIMDVEDLLNTPSGVVIGRLPHVGTGCFDILYLLY</sequence>
<proteinExistence type="predicted"/>
<dbReference type="SUPFAM" id="SSF64484">
    <property type="entry name" value="beta and beta-prime subunits of DNA dependent RNA-polymerase"/>
    <property type="match status" value="1"/>
</dbReference>